<dbReference type="SUPFAM" id="SSF53474">
    <property type="entry name" value="alpha/beta-Hydrolases"/>
    <property type="match status" value="1"/>
</dbReference>
<dbReference type="OrthoDB" id="94039at2759"/>
<dbReference type="HOGENOM" id="CLU_036837_0_0_1"/>
<dbReference type="EMBL" id="AAHF01000007">
    <property type="protein sequence ID" value="EAL87857.1"/>
    <property type="molecule type" value="Genomic_DNA"/>
</dbReference>
<dbReference type="RefSeq" id="XP_749895.1">
    <property type="nucleotide sequence ID" value="XM_744802.1"/>
</dbReference>
<dbReference type="Pfam" id="PF12697">
    <property type="entry name" value="Abhydrolase_6"/>
    <property type="match status" value="1"/>
</dbReference>
<dbReference type="GO" id="GO:0016020">
    <property type="term" value="C:membrane"/>
    <property type="evidence" value="ECO:0000318"/>
    <property type="project" value="GO_Central"/>
</dbReference>
<organism evidence="2 3">
    <name type="scientific">Aspergillus fumigatus (strain ATCC MYA-4609 / CBS 101355 / FGSC A1100 / Af293)</name>
    <name type="common">Neosartorya fumigata</name>
    <dbReference type="NCBI Taxonomy" id="330879"/>
    <lineage>
        <taxon>Eukaryota</taxon>
        <taxon>Fungi</taxon>
        <taxon>Dikarya</taxon>
        <taxon>Ascomycota</taxon>
        <taxon>Pezizomycotina</taxon>
        <taxon>Eurotiomycetes</taxon>
        <taxon>Eurotiomycetidae</taxon>
        <taxon>Eurotiales</taxon>
        <taxon>Aspergillaceae</taxon>
        <taxon>Aspergillus</taxon>
        <taxon>Aspergillus subgen. Fumigati</taxon>
    </lineage>
</organism>
<dbReference type="InParanoid" id="Q4WKS5"/>
<dbReference type="eggNOG" id="ENOG502S3SW">
    <property type="taxonomic scope" value="Eukaryota"/>
</dbReference>
<sequence length="421" mass="47626">MTSPFRVVEHIIPGQHIREHPHALRGRQETALKLAIKQYIPCDQTEPILENAVTIIGAHGNGFPKTDRRYMREDLYAQLKKRSIPVRGIWIADASNQGASGVLNEHVQGDNTPWHDHSRDLLHMINHFRDDIARPIIGVAHSMGCTQLIQLSMIHPRLFSTLILYEPIIFGDQFQGPNPAITAVLRRDIWPSREKAEMQLRRGFAKWDPRVVDCYLRFGLRPVPTRLYNPENDPDIPPTAVTLTTSKHQEAWTYTIRNLEPESAGLNDLLLPDWDPVLERSAPFSRPEAWAAFRNLPFVRPSVFWVYGGRSWLAPPAAQESMVRATGTGIGGSGGVAKGMVDRTVSPKATHLVVFEEVGWCSEVAAAWLEKWFARYLREEEFWRTYQSKKSDPEMLGIQRASIRVAKVVVGPQGDVAKAML</sequence>
<dbReference type="OMA" id="HSMGCAQ"/>
<dbReference type="Gene3D" id="3.40.50.1820">
    <property type="entry name" value="alpha/beta hydrolase"/>
    <property type="match status" value="1"/>
</dbReference>
<name>Q4WKS5_ASPFU</name>
<evidence type="ECO:0000313" key="3">
    <source>
        <dbReference type="Proteomes" id="UP000002530"/>
    </source>
</evidence>
<dbReference type="GO" id="GO:0016298">
    <property type="term" value="F:lipase activity"/>
    <property type="evidence" value="ECO:0000318"/>
    <property type="project" value="GO_Central"/>
</dbReference>
<dbReference type="AlphaFoldDB" id="Q4WKS5"/>
<evidence type="ECO:0000259" key="1">
    <source>
        <dbReference type="Pfam" id="PF12697"/>
    </source>
</evidence>
<gene>
    <name evidence="2" type="ORF">AFUA_1G01450</name>
</gene>
<dbReference type="KEGG" id="afm:AFUA_1G01450"/>
<comment type="caution">
    <text evidence="2">The sequence shown here is derived from an EMBL/GenBank/DDBJ whole genome shotgun (WGS) entry which is preliminary data.</text>
</comment>
<dbReference type="VEuPathDB" id="FungiDB:Afu1g01450"/>
<reference evidence="2 3" key="1">
    <citation type="journal article" date="2005" name="Nature">
        <title>Genomic sequence of the pathogenic and allergenic filamentous fungus Aspergillus fumigatus.</title>
        <authorList>
            <person name="Nierman W.C."/>
            <person name="Pain A."/>
            <person name="Anderson M.J."/>
            <person name="Wortman J.R."/>
            <person name="Kim H.S."/>
            <person name="Arroyo J."/>
            <person name="Berriman M."/>
            <person name="Abe K."/>
            <person name="Archer D.B."/>
            <person name="Bermejo C."/>
            <person name="Bennett J."/>
            <person name="Bowyer P."/>
            <person name="Chen D."/>
            <person name="Collins M."/>
            <person name="Coulsen R."/>
            <person name="Davies R."/>
            <person name="Dyer P.S."/>
            <person name="Farman M."/>
            <person name="Fedorova N."/>
            <person name="Fedorova N."/>
            <person name="Feldblyum T.V."/>
            <person name="Fischer R."/>
            <person name="Fosker N."/>
            <person name="Fraser A."/>
            <person name="Garcia J.L."/>
            <person name="Garcia M.J."/>
            <person name="Goble A."/>
            <person name="Goldman G.H."/>
            <person name="Gomi K."/>
            <person name="Griffith-Jones S."/>
            <person name="Gwilliam R."/>
            <person name="Haas B."/>
            <person name="Haas H."/>
            <person name="Harris D."/>
            <person name="Horiuchi H."/>
            <person name="Huang J."/>
            <person name="Humphray S."/>
            <person name="Jimenez J."/>
            <person name="Keller N."/>
            <person name="Khouri H."/>
            <person name="Kitamoto K."/>
            <person name="Kobayashi T."/>
            <person name="Konzack S."/>
            <person name="Kulkarni R."/>
            <person name="Kumagai T."/>
            <person name="Lafon A."/>
            <person name="Latge J.P."/>
            <person name="Li W."/>
            <person name="Lord A."/>
            <person name="Lu C."/>
            <person name="Majoros W.H."/>
            <person name="May G.S."/>
            <person name="Miller B.L."/>
            <person name="Mohamoud Y."/>
            <person name="Molina M."/>
            <person name="Monod M."/>
            <person name="Mouyna I."/>
            <person name="Mulligan S."/>
            <person name="Murphy L."/>
            <person name="O'Neil S."/>
            <person name="Paulsen I."/>
            <person name="Penalva M.A."/>
            <person name="Pertea M."/>
            <person name="Price C."/>
            <person name="Pritchard B.L."/>
            <person name="Quail M.A."/>
            <person name="Rabbinowitsch E."/>
            <person name="Rawlins N."/>
            <person name="Rajandream M.A."/>
            <person name="Reichard U."/>
            <person name="Renauld H."/>
            <person name="Robson G.D."/>
            <person name="Rodriguez de Cordoba S."/>
            <person name="Rodriguez-Pena J.M."/>
            <person name="Ronning C.M."/>
            <person name="Rutter S."/>
            <person name="Salzberg S.L."/>
            <person name="Sanchez M."/>
            <person name="Sanchez-Ferrero J.C."/>
            <person name="Saunders D."/>
            <person name="Seeger K."/>
            <person name="Squares R."/>
            <person name="Squares S."/>
            <person name="Takeuchi M."/>
            <person name="Tekaia F."/>
            <person name="Turner G."/>
            <person name="Vazquez de Aldana C.R."/>
            <person name="Weidman J."/>
            <person name="White O."/>
            <person name="Woodward J."/>
            <person name="Yu J.H."/>
            <person name="Fraser C."/>
            <person name="Galagan J.E."/>
            <person name="Asai K."/>
            <person name="Machida M."/>
            <person name="Hall N."/>
            <person name="Barrell B."/>
            <person name="Denning D.W."/>
        </authorList>
    </citation>
    <scope>NUCLEOTIDE SEQUENCE [LARGE SCALE GENOMIC DNA]</scope>
    <source>
        <strain evidence="2 3">Af293</strain>
    </source>
</reference>
<keyword evidence="3" id="KW-1185">Reference proteome</keyword>
<dbReference type="InterPro" id="IPR029058">
    <property type="entry name" value="AB_hydrolase_fold"/>
</dbReference>
<protein>
    <submittedName>
        <fullName evidence="2">Toxin biosynthesis protein, putative</fullName>
    </submittedName>
</protein>
<evidence type="ECO:0000313" key="2">
    <source>
        <dbReference type="EMBL" id="EAL87857.1"/>
    </source>
</evidence>
<dbReference type="GeneID" id="3507320"/>
<dbReference type="InterPro" id="IPR000073">
    <property type="entry name" value="AB_hydrolase_1"/>
</dbReference>
<feature type="domain" description="AB hydrolase-1" evidence="1">
    <location>
        <begin position="58"/>
        <end position="353"/>
    </location>
</feature>
<proteinExistence type="predicted"/>
<dbReference type="STRING" id="330879.Q4WKS5"/>
<accession>Q4WKS5</accession>
<dbReference type="Proteomes" id="UP000002530">
    <property type="component" value="Unassembled WGS sequence"/>
</dbReference>